<dbReference type="Proteomes" id="UP001152747">
    <property type="component" value="Unassembled WGS sequence"/>
</dbReference>
<keyword evidence="1" id="KW-0812">Transmembrane</keyword>
<proteinExistence type="predicted"/>
<feature type="transmembrane region" description="Helical" evidence="1">
    <location>
        <begin position="7"/>
        <end position="34"/>
    </location>
</feature>
<keyword evidence="1" id="KW-0472">Membrane</keyword>
<gene>
    <name evidence="2" type="ORF">CAMP_LOCUS6958</name>
</gene>
<reference evidence="2" key="1">
    <citation type="submission" date="2022-11" db="EMBL/GenBank/DDBJ databases">
        <authorList>
            <person name="Kikuchi T."/>
        </authorList>
    </citation>
    <scope>NUCLEOTIDE SEQUENCE</scope>
    <source>
        <strain evidence="2">PS1010</strain>
    </source>
</reference>
<dbReference type="AlphaFoldDB" id="A0A9P1IHP8"/>
<keyword evidence="3" id="KW-1185">Reference proteome</keyword>
<accession>A0A9P1IHP8</accession>
<evidence type="ECO:0000256" key="1">
    <source>
        <dbReference type="SAM" id="Phobius"/>
    </source>
</evidence>
<sequence>MKVRNSFLLKIAITCIPIICNIISGILIFSFIIIDAQNNIDENVMRTLVNKSLTAEEKLNKSIRTMQYGKNLRNHVAEIKFSRFADSCLSYNMVSSHEFALTCPPKKKQFCEWLVENQKQCFVIANEEETKTVCEDIEAIYPIIIAQVAFIKAECDSIEAFWKSTINKKMESEMISYEKTQAYHDSLLMFNEKIIIPMRNTLAQIPTTLQNNHIQTVNTIDSWRLSISVNYGIIITISIIFSVSEICYLLFVLKKKK</sequence>
<organism evidence="2 3">
    <name type="scientific">Caenorhabditis angaria</name>
    <dbReference type="NCBI Taxonomy" id="860376"/>
    <lineage>
        <taxon>Eukaryota</taxon>
        <taxon>Metazoa</taxon>
        <taxon>Ecdysozoa</taxon>
        <taxon>Nematoda</taxon>
        <taxon>Chromadorea</taxon>
        <taxon>Rhabditida</taxon>
        <taxon>Rhabditina</taxon>
        <taxon>Rhabditomorpha</taxon>
        <taxon>Rhabditoidea</taxon>
        <taxon>Rhabditidae</taxon>
        <taxon>Peloderinae</taxon>
        <taxon>Caenorhabditis</taxon>
    </lineage>
</organism>
<evidence type="ECO:0000313" key="3">
    <source>
        <dbReference type="Proteomes" id="UP001152747"/>
    </source>
</evidence>
<protein>
    <submittedName>
        <fullName evidence="2">Uncharacterized protein</fullName>
    </submittedName>
</protein>
<keyword evidence="1" id="KW-1133">Transmembrane helix</keyword>
<comment type="caution">
    <text evidence="2">The sequence shown here is derived from an EMBL/GenBank/DDBJ whole genome shotgun (WGS) entry which is preliminary data.</text>
</comment>
<evidence type="ECO:0000313" key="2">
    <source>
        <dbReference type="EMBL" id="CAI5444321.1"/>
    </source>
</evidence>
<name>A0A9P1IHP8_9PELO</name>
<dbReference type="EMBL" id="CANHGI010000003">
    <property type="protein sequence ID" value="CAI5444321.1"/>
    <property type="molecule type" value="Genomic_DNA"/>
</dbReference>
<feature type="transmembrane region" description="Helical" evidence="1">
    <location>
        <begin position="231"/>
        <end position="253"/>
    </location>
</feature>